<dbReference type="InterPro" id="IPR036864">
    <property type="entry name" value="Zn2-C6_fun-type_DNA-bd_sf"/>
</dbReference>
<sequence>MDSHSSPAKPKSSKQACDNCRRRKIKCSRELPCDKCQRLLLSCSYSDVLRRKGPKFRTLYPLAPIHPLVSRQQDAYHQHPPQGSLEKQWTTDAVGYPMTSSPPSPPFTVPDPPYSYHDASEPFTQLPPELVSSPSSTNSLTDSSTHLVRPFARRLSPPVLLAHVNVYLKYLFPIMPVVRKEELQKDCHQPERLSPQRYAFLVAICAATHIQLKLDGTAPVSDPTHFQAGIDRQSWMSGEELLVEAVRARKDCDPVDGMNIESLLTSFFLFASYGNLDRQDHAWFYLCQATSMVFTLGLHRESTYAELSVEEAEEKRRVFWLLFVTERGYALQQAKPVMLRNSIRKPQVLCSEDPILAYGFINLISVFEKLTVNLYDWVSAGGIDGSSEIPPTSAIQSSLCNAISLEGVSEIQKVDILITQQWLQTVMWKLSMTRATQPGSRDEAVLPFHLPVLVGKAVMNTIGAASQGAVDAHGIGMEQKLFDLGTSVADVARSLGTKAAHRLTEAAVDPRELLWGILTTLSRIRGSQSYLFPSLLERCKGALDFTSPTSMSNFLPLPPPQPPTTSSWGGERGLTVVSLPENPDLREQDTNDAESLSRILASSQVPFHDGNLMN</sequence>
<dbReference type="GO" id="GO:0003677">
    <property type="term" value="F:DNA binding"/>
    <property type="evidence" value="ECO:0007669"/>
    <property type="project" value="UniProtKB-KW"/>
</dbReference>
<evidence type="ECO:0000313" key="8">
    <source>
        <dbReference type="EMBL" id="PWY87721.1"/>
    </source>
</evidence>
<dbReference type="InterPro" id="IPR050797">
    <property type="entry name" value="Carb_Metab_Trans_Reg"/>
</dbReference>
<dbReference type="Pfam" id="PF04082">
    <property type="entry name" value="Fungal_trans"/>
    <property type="match status" value="1"/>
</dbReference>
<dbReference type="OrthoDB" id="4132249at2759"/>
<dbReference type="Gene3D" id="4.10.240.10">
    <property type="entry name" value="Zn(2)-C6 fungal-type DNA-binding domain"/>
    <property type="match status" value="1"/>
</dbReference>
<dbReference type="PANTHER" id="PTHR31668:SF19">
    <property type="entry name" value="ZN(2)-C6 FUNGAL-TYPE DOMAIN-CONTAINING PROTEIN-RELATED"/>
    <property type="match status" value="1"/>
</dbReference>
<keyword evidence="5" id="KW-0539">Nucleus</keyword>
<protein>
    <submittedName>
        <fullName evidence="8">Amylase cluster transcriptional regulator AmyR</fullName>
    </submittedName>
</protein>
<evidence type="ECO:0000313" key="9">
    <source>
        <dbReference type="Proteomes" id="UP000247233"/>
    </source>
</evidence>
<dbReference type="GO" id="GO:0006351">
    <property type="term" value="P:DNA-templated transcription"/>
    <property type="evidence" value="ECO:0007669"/>
    <property type="project" value="InterPro"/>
</dbReference>
<keyword evidence="9" id="KW-1185">Reference proteome</keyword>
<evidence type="ECO:0000259" key="7">
    <source>
        <dbReference type="PROSITE" id="PS50048"/>
    </source>
</evidence>
<feature type="region of interest" description="Disordered" evidence="6">
    <location>
        <begin position="553"/>
        <end position="574"/>
    </location>
</feature>
<dbReference type="STRING" id="1448321.A0A317WPY9"/>
<evidence type="ECO:0000256" key="3">
    <source>
        <dbReference type="ARBA" id="ARBA00023125"/>
    </source>
</evidence>
<dbReference type="AlphaFoldDB" id="A0A317WPY9"/>
<feature type="domain" description="Zn(2)-C6 fungal-type" evidence="7">
    <location>
        <begin position="16"/>
        <end position="45"/>
    </location>
</feature>
<dbReference type="InterPro" id="IPR001138">
    <property type="entry name" value="Zn2Cys6_DnaBD"/>
</dbReference>
<dbReference type="GO" id="GO:0000981">
    <property type="term" value="F:DNA-binding transcription factor activity, RNA polymerase II-specific"/>
    <property type="evidence" value="ECO:0007669"/>
    <property type="project" value="InterPro"/>
</dbReference>
<dbReference type="RefSeq" id="XP_025401604.1">
    <property type="nucleotide sequence ID" value="XM_025538594.1"/>
</dbReference>
<keyword evidence="1" id="KW-0479">Metal-binding</keyword>
<evidence type="ECO:0000256" key="6">
    <source>
        <dbReference type="SAM" id="MobiDB-lite"/>
    </source>
</evidence>
<evidence type="ECO:0000256" key="4">
    <source>
        <dbReference type="ARBA" id="ARBA00023163"/>
    </source>
</evidence>
<organism evidence="8 9">
    <name type="scientific">Aspergillus heteromorphus CBS 117.55</name>
    <dbReference type="NCBI Taxonomy" id="1448321"/>
    <lineage>
        <taxon>Eukaryota</taxon>
        <taxon>Fungi</taxon>
        <taxon>Dikarya</taxon>
        <taxon>Ascomycota</taxon>
        <taxon>Pezizomycotina</taxon>
        <taxon>Eurotiomycetes</taxon>
        <taxon>Eurotiomycetidae</taxon>
        <taxon>Eurotiales</taxon>
        <taxon>Aspergillaceae</taxon>
        <taxon>Aspergillus</taxon>
        <taxon>Aspergillus subgen. Circumdati</taxon>
    </lineage>
</organism>
<dbReference type="GeneID" id="37060831"/>
<dbReference type="GO" id="GO:0008270">
    <property type="term" value="F:zinc ion binding"/>
    <property type="evidence" value="ECO:0007669"/>
    <property type="project" value="InterPro"/>
</dbReference>
<dbReference type="Pfam" id="PF00172">
    <property type="entry name" value="Zn_clus"/>
    <property type="match status" value="1"/>
</dbReference>
<evidence type="ECO:0000256" key="5">
    <source>
        <dbReference type="ARBA" id="ARBA00023242"/>
    </source>
</evidence>
<dbReference type="EMBL" id="MSFL01000006">
    <property type="protein sequence ID" value="PWY87721.1"/>
    <property type="molecule type" value="Genomic_DNA"/>
</dbReference>
<dbReference type="SMART" id="SM00906">
    <property type="entry name" value="Fungal_trans"/>
    <property type="match status" value="1"/>
</dbReference>
<evidence type="ECO:0000256" key="2">
    <source>
        <dbReference type="ARBA" id="ARBA00023015"/>
    </source>
</evidence>
<dbReference type="Proteomes" id="UP000247233">
    <property type="component" value="Unassembled WGS sequence"/>
</dbReference>
<dbReference type="GO" id="GO:0009893">
    <property type="term" value="P:positive regulation of metabolic process"/>
    <property type="evidence" value="ECO:0007669"/>
    <property type="project" value="UniProtKB-ARBA"/>
</dbReference>
<keyword evidence="4" id="KW-0804">Transcription</keyword>
<dbReference type="PANTHER" id="PTHR31668">
    <property type="entry name" value="GLUCOSE TRANSPORT TRANSCRIPTION REGULATOR RGT1-RELATED-RELATED"/>
    <property type="match status" value="1"/>
</dbReference>
<dbReference type="SUPFAM" id="SSF57701">
    <property type="entry name" value="Zn2/Cys6 DNA-binding domain"/>
    <property type="match status" value="1"/>
</dbReference>
<gene>
    <name evidence="8" type="ORF">BO70DRAFT_201358</name>
</gene>
<name>A0A317WPY9_9EURO</name>
<dbReference type="VEuPathDB" id="FungiDB:BO70DRAFT_201358"/>
<keyword evidence="3" id="KW-0238">DNA-binding</keyword>
<dbReference type="PROSITE" id="PS00463">
    <property type="entry name" value="ZN2_CY6_FUNGAL_1"/>
    <property type="match status" value="1"/>
</dbReference>
<dbReference type="SMART" id="SM00066">
    <property type="entry name" value="GAL4"/>
    <property type="match status" value="1"/>
</dbReference>
<comment type="caution">
    <text evidence="8">The sequence shown here is derived from an EMBL/GenBank/DDBJ whole genome shotgun (WGS) entry which is preliminary data.</text>
</comment>
<reference evidence="8 9" key="1">
    <citation type="submission" date="2016-12" db="EMBL/GenBank/DDBJ databases">
        <title>The genomes of Aspergillus section Nigri reveals drivers in fungal speciation.</title>
        <authorList>
            <consortium name="DOE Joint Genome Institute"/>
            <person name="Vesth T.C."/>
            <person name="Nybo J."/>
            <person name="Theobald S."/>
            <person name="Brandl J."/>
            <person name="Frisvad J.C."/>
            <person name="Nielsen K.F."/>
            <person name="Lyhne E.K."/>
            <person name="Kogle M.E."/>
            <person name="Kuo A."/>
            <person name="Riley R."/>
            <person name="Clum A."/>
            <person name="Nolan M."/>
            <person name="Lipzen A."/>
            <person name="Salamov A."/>
            <person name="Henrissat B."/>
            <person name="Wiebenga A."/>
            <person name="De Vries R.P."/>
            <person name="Grigoriev I.V."/>
            <person name="Mortensen U.H."/>
            <person name="Andersen M.R."/>
            <person name="Baker S.E."/>
        </authorList>
    </citation>
    <scope>NUCLEOTIDE SEQUENCE [LARGE SCALE GENOMIC DNA]</scope>
    <source>
        <strain evidence="8 9">CBS 117.55</strain>
    </source>
</reference>
<accession>A0A317WPY9</accession>
<dbReference type="CDD" id="cd00067">
    <property type="entry name" value="GAL4"/>
    <property type="match status" value="1"/>
</dbReference>
<dbReference type="PROSITE" id="PS50048">
    <property type="entry name" value="ZN2_CY6_FUNGAL_2"/>
    <property type="match status" value="1"/>
</dbReference>
<evidence type="ECO:0000256" key="1">
    <source>
        <dbReference type="ARBA" id="ARBA00022723"/>
    </source>
</evidence>
<dbReference type="InterPro" id="IPR007219">
    <property type="entry name" value="XnlR_reg_dom"/>
</dbReference>
<proteinExistence type="predicted"/>
<dbReference type="CDD" id="cd12148">
    <property type="entry name" value="fungal_TF_MHR"/>
    <property type="match status" value="1"/>
</dbReference>
<keyword evidence="2" id="KW-0805">Transcription regulation</keyword>